<organism evidence="2 3">
    <name type="scientific">Lysinibacillus xylanilyticus</name>
    <dbReference type="NCBI Taxonomy" id="582475"/>
    <lineage>
        <taxon>Bacteria</taxon>
        <taxon>Bacillati</taxon>
        <taxon>Bacillota</taxon>
        <taxon>Bacilli</taxon>
        <taxon>Bacillales</taxon>
        <taxon>Bacillaceae</taxon>
        <taxon>Lysinibacillus</taxon>
    </lineage>
</organism>
<dbReference type="AlphaFoldDB" id="A0A2M9Q461"/>
<evidence type="ECO:0000256" key="1">
    <source>
        <dbReference type="SAM" id="Phobius"/>
    </source>
</evidence>
<dbReference type="RefSeq" id="WP_100543514.1">
    <property type="nucleotide sequence ID" value="NZ_CP158849.1"/>
</dbReference>
<feature type="transmembrane region" description="Helical" evidence="1">
    <location>
        <begin position="7"/>
        <end position="37"/>
    </location>
</feature>
<name>A0A2M9Q461_9BACI</name>
<sequence>MKQKIAYSAYFLIVATITYFVEIFLSFMISGILFYAADSPPGDISDTSKLLFSVGIPLGYAFVLFGVYYFYSQITKYFNIYLTLSIGVIIHIIIAIYLIWIIVPLVF</sequence>
<reference evidence="2 3" key="1">
    <citation type="submission" date="2017-11" db="EMBL/GenBank/DDBJ databases">
        <title>Bacterial isolate from king chilli rhizosphere.</title>
        <authorList>
            <person name="Takhelmayum P."/>
            <person name="Sarangthem I."/>
        </authorList>
    </citation>
    <scope>NUCLEOTIDE SEQUENCE [LARGE SCALE GENOMIC DNA]</scope>
    <source>
        <strain evidence="3">t26</strain>
    </source>
</reference>
<feature type="transmembrane region" description="Helical" evidence="1">
    <location>
        <begin position="78"/>
        <end position="103"/>
    </location>
</feature>
<accession>A0A2M9Q461</accession>
<protein>
    <submittedName>
        <fullName evidence="2">Uncharacterized protein</fullName>
    </submittedName>
</protein>
<keyword evidence="1" id="KW-0472">Membrane</keyword>
<dbReference type="Proteomes" id="UP000232101">
    <property type="component" value="Unassembled WGS sequence"/>
</dbReference>
<evidence type="ECO:0000313" key="2">
    <source>
        <dbReference type="EMBL" id="PJO42868.1"/>
    </source>
</evidence>
<comment type="caution">
    <text evidence="2">The sequence shown here is derived from an EMBL/GenBank/DDBJ whole genome shotgun (WGS) entry which is preliminary data.</text>
</comment>
<evidence type="ECO:0000313" key="3">
    <source>
        <dbReference type="Proteomes" id="UP000232101"/>
    </source>
</evidence>
<feature type="transmembrane region" description="Helical" evidence="1">
    <location>
        <begin position="49"/>
        <end position="71"/>
    </location>
</feature>
<keyword evidence="1" id="KW-0812">Transmembrane</keyword>
<gene>
    <name evidence="2" type="ORF">CWD94_13840</name>
</gene>
<dbReference type="EMBL" id="PHQY01000646">
    <property type="protein sequence ID" value="PJO42868.1"/>
    <property type="molecule type" value="Genomic_DNA"/>
</dbReference>
<proteinExistence type="predicted"/>
<keyword evidence="1" id="KW-1133">Transmembrane helix</keyword>